<name>A0A0N4XQG1_NIPBR</name>
<evidence type="ECO:0000259" key="1">
    <source>
        <dbReference type="PROSITE" id="PS50801"/>
    </source>
</evidence>
<proteinExistence type="predicted"/>
<dbReference type="GO" id="GO:0055085">
    <property type="term" value="P:transmembrane transport"/>
    <property type="evidence" value="ECO:0007669"/>
    <property type="project" value="InterPro"/>
</dbReference>
<protein>
    <submittedName>
        <fullName evidence="2">STAS domain-containing protein</fullName>
    </submittedName>
</protein>
<sequence length="162" mass="18278">LRIVGRRLADATEGATTEEQTEHVITQLTHIIIDCSSIPYMDLMGKDALAQTYADYSSIDITVLMANCKVAIRQLFETTDFYNKVPKSRMFVSVNDAVTQALKEQRERYPEREVKVSHLSVVVGDVNSSLVRIKISPISPNRVSLKKSSQHPRHLYVGMVRT</sequence>
<dbReference type="CDD" id="cd07042">
    <property type="entry name" value="STAS_SulP_like_sulfate_transporter"/>
    <property type="match status" value="1"/>
</dbReference>
<reference evidence="2" key="1">
    <citation type="submission" date="2017-02" db="UniProtKB">
        <authorList>
            <consortium name="WormBaseParasite"/>
        </authorList>
    </citation>
    <scope>IDENTIFICATION</scope>
</reference>
<dbReference type="GO" id="GO:0016020">
    <property type="term" value="C:membrane"/>
    <property type="evidence" value="ECO:0007669"/>
    <property type="project" value="InterPro"/>
</dbReference>
<organism evidence="2">
    <name type="scientific">Nippostrongylus brasiliensis</name>
    <name type="common">Rat hookworm</name>
    <dbReference type="NCBI Taxonomy" id="27835"/>
    <lineage>
        <taxon>Eukaryota</taxon>
        <taxon>Metazoa</taxon>
        <taxon>Ecdysozoa</taxon>
        <taxon>Nematoda</taxon>
        <taxon>Chromadorea</taxon>
        <taxon>Rhabditida</taxon>
        <taxon>Rhabditina</taxon>
        <taxon>Rhabditomorpha</taxon>
        <taxon>Strongyloidea</taxon>
        <taxon>Heligmosomidae</taxon>
        <taxon>Nippostrongylus</taxon>
    </lineage>
</organism>
<dbReference type="InterPro" id="IPR001902">
    <property type="entry name" value="SLC26A/SulP_fam"/>
</dbReference>
<dbReference type="PROSITE" id="PS50801">
    <property type="entry name" value="STAS"/>
    <property type="match status" value="1"/>
</dbReference>
<evidence type="ECO:0000313" key="2">
    <source>
        <dbReference type="WBParaSite" id="NBR_0000476301-mRNA-1"/>
    </source>
</evidence>
<dbReference type="InterPro" id="IPR002645">
    <property type="entry name" value="STAS_dom"/>
</dbReference>
<dbReference type="Pfam" id="PF01740">
    <property type="entry name" value="STAS"/>
    <property type="match status" value="1"/>
</dbReference>
<dbReference type="WBParaSite" id="NBR_0000476301-mRNA-1">
    <property type="protein sequence ID" value="NBR_0000476301-mRNA-1"/>
    <property type="gene ID" value="NBR_0000476301"/>
</dbReference>
<dbReference type="InterPro" id="IPR036513">
    <property type="entry name" value="STAS_dom_sf"/>
</dbReference>
<accession>A0A0N4XQG1</accession>
<dbReference type="AlphaFoldDB" id="A0A0N4XQG1"/>
<dbReference type="SUPFAM" id="SSF52091">
    <property type="entry name" value="SpoIIaa-like"/>
    <property type="match status" value="1"/>
</dbReference>
<feature type="domain" description="STAS" evidence="1">
    <location>
        <begin position="1"/>
        <end position="101"/>
    </location>
</feature>
<dbReference type="PANTHER" id="PTHR11814">
    <property type="entry name" value="SULFATE TRANSPORTER"/>
    <property type="match status" value="1"/>
</dbReference>
<dbReference type="Gene3D" id="3.30.750.24">
    <property type="entry name" value="STAS domain"/>
    <property type="match status" value="1"/>
</dbReference>